<accession>A0ABQ6FMT4</accession>
<keyword evidence="2" id="KW-1185">Reference proteome</keyword>
<reference evidence="1 2" key="1">
    <citation type="submission" date="2023-02" db="EMBL/GenBank/DDBJ databases">
        <title>Dictyobacter halimunensis sp. nov., a new member of the class Ktedonobacteria from forest soil in a geothermal area.</title>
        <authorList>
            <person name="Rachmania M.K."/>
            <person name="Ningsih F."/>
            <person name="Sakai Y."/>
            <person name="Yabe S."/>
            <person name="Yokota A."/>
            <person name="Sjamsuridzal W."/>
        </authorList>
    </citation>
    <scope>NUCLEOTIDE SEQUENCE [LARGE SCALE GENOMIC DNA]</scope>
    <source>
        <strain evidence="1 2">S3.2.2.5</strain>
    </source>
</reference>
<evidence type="ECO:0008006" key="3">
    <source>
        <dbReference type="Google" id="ProtNLM"/>
    </source>
</evidence>
<comment type="caution">
    <text evidence="1">The sequence shown here is derived from an EMBL/GenBank/DDBJ whole genome shotgun (WGS) entry which is preliminary data.</text>
</comment>
<proteinExistence type="predicted"/>
<gene>
    <name evidence="1" type="ORF">KDH_24020</name>
</gene>
<evidence type="ECO:0000313" key="2">
    <source>
        <dbReference type="Proteomes" id="UP001344906"/>
    </source>
</evidence>
<evidence type="ECO:0000313" key="1">
    <source>
        <dbReference type="EMBL" id="GLV55558.1"/>
    </source>
</evidence>
<organism evidence="1 2">
    <name type="scientific">Dictyobacter halimunensis</name>
    <dbReference type="NCBI Taxonomy" id="3026934"/>
    <lineage>
        <taxon>Bacteria</taxon>
        <taxon>Bacillati</taxon>
        <taxon>Chloroflexota</taxon>
        <taxon>Ktedonobacteria</taxon>
        <taxon>Ktedonobacterales</taxon>
        <taxon>Dictyobacteraceae</taxon>
        <taxon>Dictyobacter</taxon>
    </lineage>
</organism>
<protein>
    <recommendedName>
        <fullName evidence="3">LTD domain-containing protein</fullName>
    </recommendedName>
</protein>
<sequence length="137" mass="15016">MSADTHNQDTFLTIHNSGSTNFPGYTITIDNAGSGTLVYEECRYAPERPQCQKEDKIFSPQTFQLSPIRQVLSQIGSIQNLPSHSCIKSISMGSRTHLSYQGQQSGDISCITSSDPPLYNSLKKEIDALVAQATRSS</sequence>
<name>A0ABQ6FMT4_9CHLR</name>
<dbReference type="EMBL" id="BSRI01000001">
    <property type="protein sequence ID" value="GLV55558.1"/>
    <property type="molecule type" value="Genomic_DNA"/>
</dbReference>
<dbReference type="Proteomes" id="UP001344906">
    <property type="component" value="Unassembled WGS sequence"/>
</dbReference>
<dbReference type="RefSeq" id="WP_338250014.1">
    <property type="nucleotide sequence ID" value="NZ_BSRI01000001.1"/>
</dbReference>